<name>A0AAN8FYC5_TRICO</name>
<dbReference type="EMBL" id="WIXE01016138">
    <property type="protein sequence ID" value="KAK5972923.1"/>
    <property type="molecule type" value="Genomic_DNA"/>
</dbReference>
<feature type="region of interest" description="Disordered" evidence="1">
    <location>
        <begin position="42"/>
        <end position="90"/>
    </location>
</feature>
<evidence type="ECO:0000313" key="2">
    <source>
        <dbReference type="EMBL" id="KAK5972923.1"/>
    </source>
</evidence>
<organism evidence="2 3">
    <name type="scientific">Trichostrongylus colubriformis</name>
    <name type="common">Black scour worm</name>
    <dbReference type="NCBI Taxonomy" id="6319"/>
    <lineage>
        <taxon>Eukaryota</taxon>
        <taxon>Metazoa</taxon>
        <taxon>Ecdysozoa</taxon>
        <taxon>Nematoda</taxon>
        <taxon>Chromadorea</taxon>
        <taxon>Rhabditida</taxon>
        <taxon>Rhabditina</taxon>
        <taxon>Rhabditomorpha</taxon>
        <taxon>Strongyloidea</taxon>
        <taxon>Trichostrongylidae</taxon>
        <taxon>Trichostrongylus</taxon>
    </lineage>
</organism>
<gene>
    <name evidence="2" type="ORF">GCK32_002773</name>
</gene>
<proteinExistence type="predicted"/>
<evidence type="ECO:0000256" key="1">
    <source>
        <dbReference type="SAM" id="MobiDB-lite"/>
    </source>
</evidence>
<dbReference type="Proteomes" id="UP001331761">
    <property type="component" value="Unassembled WGS sequence"/>
</dbReference>
<protein>
    <submittedName>
        <fullName evidence="2">Ubiquitin domain-containing protein</fullName>
    </submittedName>
</protein>
<dbReference type="SUPFAM" id="SSF54236">
    <property type="entry name" value="Ubiquitin-like"/>
    <property type="match status" value="1"/>
</dbReference>
<accession>A0AAN8FYC5</accession>
<reference evidence="2 3" key="1">
    <citation type="submission" date="2019-10" db="EMBL/GenBank/DDBJ databases">
        <title>Assembly and Annotation for the nematode Trichostrongylus colubriformis.</title>
        <authorList>
            <person name="Martin J."/>
        </authorList>
    </citation>
    <scope>NUCLEOTIDE SEQUENCE [LARGE SCALE GENOMIC DNA]</scope>
    <source>
        <strain evidence="2">G859</strain>
        <tissue evidence="2">Whole worm</tissue>
    </source>
</reference>
<evidence type="ECO:0000313" key="3">
    <source>
        <dbReference type="Proteomes" id="UP001331761"/>
    </source>
</evidence>
<sequence length="337" mass="37812">MNSVAKMAVDCSSDSDDDLYTHSIDIKKVRGVIVEPIASCADHRNGDSSISQKADPDIIPIDDDDSDSLTLSDPENIYPSKIKKSSRKRRERLEKEQLQELEKIMHEPMIVNISVPRKTRRTAKQVVDLCRSTDILNESLELLESTPKTPSTNNDLSQQEVAMDKEVELFVTVDADQEAGKPGRFMTIRRDEPFDKLRPVFAKELNCHQLDVLIHVNKVDAGPGDTPDSMGLDPKKLAVVNVFSLKSDSKYEEDLANDPSFIPVKCIFANGRPRCVYISLIEPFSEAKKRIAKELKLTKPIDKLVFDSEVLSDQHSPETVGMEADDVIEIHSKDSHL</sequence>
<feature type="compositionally biased region" description="Basic residues" evidence="1">
    <location>
        <begin position="81"/>
        <end position="90"/>
    </location>
</feature>
<comment type="caution">
    <text evidence="2">The sequence shown here is derived from an EMBL/GenBank/DDBJ whole genome shotgun (WGS) entry which is preliminary data.</text>
</comment>
<dbReference type="AlphaFoldDB" id="A0AAN8FYC5"/>
<dbReference type="Gene3D" id="3.10.20.90">
    <property type="entry name" value="Phosphatidylinositol 3-kinase Catalytic Subunit, Chain A, domain 1"/>
    <property type="match status" value="1"/>
</dbReference>
<keyword evidence="3" id="KW-1185">Reference proteome</keyword>
<dbReference type="InterPro" id="IPR029071">
    <property type="entry name" value="Ubiquitin-like_domsf"/>
</dbReference>